<name>A0A9P1MBL4_9PEZI</name>
<gene>
    <name evidence="2" type="ORF">PPNO1_LOCUS5373</name>
</gene>
<accession>A0A9P1MBL4</accession>
<sequence>MSVYRPRAVSDAQMLEPPSPYQQSRPISTLYNVRSAADTRSMIAPRSRAASDAQTIVPATPRAFERTTLPGEAHDAASLSGTRDAASYRPRATSEAPSMIDPLPTPRTFEERPPSIWGQQKFEPTPWAGSFQEDKASPLAQTIALNEARRKQLLSGLSIVTPGSQAGRKLPWGEGDTKIEVLPTSTPATPYAQSVVSEGAFELKAEGEAEKARSRLARRKLRWGVMSSSIPPRDRSASLHGSNEPATMRTAHLTFGTVENGVVRPEVGAIYE</sequence>
<protein>
    <submittedName>
        <fullName evidence="2">Uncharacterized protein</fullName>
    </submittedName>
</protein>
<evidence type="ECO:0000313" key="2">
    <source>
        <dbReference type="EMBL" id="CAI4215666.1"/>
    </source>
</evidence>
<comment type="caution">
    <text evidence="2">The sequence shown here is derived from an EMBL/GenBank/DDBJ whole genome shotgun (WGS) entry which is preliminary data.</text>
</comment>
<feature type="region of interest" description="Disordered" evidence="1">
    <location>
        <begin position="61"/>
        <end position="108"/>
    </location>
</feature>
<evidence type="ECO:0000313" key="3">
    <source>
        <dbReference type="Proteomes" id="UP000838763"/>
    </source>
</evidence>
<feature type="region of interest" description="Disordered" evidence="1">
    <location>
        <begin position="1"/>
        <end position="27"/>
    </location>
</feature>
<dbReference type="Proteomes" id="UP000838763">
    <property type="component" value="Unassembled WGS sequence"/>
</dbReference>
<dbReference type="AlphaFoldDB" id="A0A9P1MBL4"/>
<proteinExistence type="predicted"/>
<organism evidence="2 3">
    <name type="scientific">Parascedosporium putredinis</name>
    <dbReference type="NCBI Taxonomy" id="1442378"/>
    <lineage>
        <taxon>Eukaryota</taxon>
        <taxon>Fungi</taxon>
        <taxon>Dikarya</taxon>
        <taxon>Ascomycota</taxon>
        <taxon>Pezizomycotina</taxon>
        <taxon>Sordariomycetes</taxon>
        <taxon>Hypocreomycetidae</taxon>
        <taxon>Microascales</taxon>
        <taxon>Microascaceae</taxon>
        <taxon>Parascedosporium</taxon>
    </lineage>
</organism>
<evidence type="ECO:0000256" key="1">
    <source>
        <dbReference type="SAM" id="MobiDB-lite"/>
    </source>
</evidence>
<reference evidence="2" key="1">
    <citation type="submission" date="2022-11" db="EMBL/GenBank/DDBJ databases">
        <authorList>
            <person name="Scott C."/>
            <person name="Bruce N."/>
        </authorList>
    </citation>
    <scope>NUCLEOTIDE SEQUENCE</scope>
</reference>
<keyword evidence="3" id="KW-1185">Reference proteome</keyword>
<dbReference type="EMBL" id="CALLCH030000012">
    <property type="protein sequence ID" value="CAI4215666.1"/>
    <property type="molecule type" value="Genomic_DNA"/>
</dbReference>